<evidence type="ECO:0008006" key="3">
    <source>
        <dbReference type="Google" id="ProtNLM"/>
    </source>
</evidence>
<dbReference type="PANTHER" id="PTHR48465">
    <property type="entry name" value="PROTEIN SSUH2 HOMOLOG"/>
    <property type="match status" value="1"/>
</dbReference>
<accession>A0A8T2J059</accession>
<evidence type="ECO:0000313" key="2">
    <source>
        <dbReference type="Proteomes" id="UP000812440"/>
    </source>
</evidence>
<reference evidence="1" key="1">
    <citation type="thesis" date="2020" institute="ProQuest LLC" country="789 East Eisenhower Parkway, Ann Arbor, MI, USA">
        <title>Comparative Genomics and Chromosome Evolution.</title>
        <authorList>
            <person name="Mudd A.B."/>
        </authorList>
    </citation>
    <scope>NUCLEOTIDE SEQUENCE</scope>
    <source>
        <strain evidence="1">Female2</strain>
        <tissue evidence="1">Blood</tissue>
    </source>
</reference>
<keyword evidence="2" id="KW-1185">Reference proteome</keyword>
<name>A0A8T2J059_9PIPI</name>
<dbReference type="InterPro" id="IPR052789">
    <property type="entry name" value="SSUH2_homolog"/>
</dbReference>
<dbReference type="AlphaFoldDB" id="A0A8T2J059"/>
<evidence type="ECO:0000313" key="1">
    <source>
        <dbReference type="EMBL" id="KAG8436061.1"/>
    </source>
</evidence>
<sequence length="430" mass="47021">MEGANYGAMNTGYQPMVNPSVNYTLPAGANNMYGPPPSQMAGALAFMPPANPYPMNSSVAAPPYAPVFMDNPSVPLLSAGSPGATAPPSEMFGPLPGYEGIGGNDGRFLPPPPPPLVPGPVQPATNPEWIIPTISEDVAKEAFLEYARSKCCYGTSPATEMVFKEFQAFNTYRYRLETYTESRAFEWKTEPFKGQKADAGIYGNPPQPWDIPVQLATFFKDEEKKIPVPGTCSIQTCPQCIGTGKTACSRCHGTGRVQCSWCHGTGHRTGEEDCSSCNNGTVVCSSCSGGKQSCNGCSGKGKIANFIQLIVTWKNNIFEFVADHNSEFPTDHFKKVNGEKLFSDEQPLVPPIISFPAQSINQASQDALQNHYSEFSSTKRMLRQRQTIELLPLTKVHYNWKETAHSYFVYGKENKVYTADYPQTCCCTIL</sequence>
<dbReference type="SUPFAM" id="SSF48695">
    <property type="entry name" value="Multiheme cytochromes"/>
    <property type="match status" value="1"/>
</dbReference>
<dbReference type="EMBL" id="JAACNH010000007">
    <property type="protein sequence ID" value="KAG8436061.1"/>
    <property type="molecule type" value="Genomic_DNA"/>
</dbReference>
<comment type="caution">
    <text evidence="1">The sequence shown here is derived from an EMBL/GenBank/DDBJ whole genome shotgun (WGS) entry which is preliminary data.</text>
</comment>
<dbReference type="InterPro" id="IPR036280">
    <property type="entry name" value="Multihaem_cyt_sf"/>
</dbReference>
<dbReference type="OrthoDB" id="3355217at2759"/>
<gene>
    <name evidence="1" type="ORF">GDO86_007241</name>
</gene>
<dbReference type="Proteomes" id="UP000812440">
    <property type="component" value="Chromosome 4"/>
</dbReference>
<protein>
    <recommendedName>
        <fullName evidence="3">Ssu-2 homolog</fullName>
    </recommendedName>
</protein>
<organism evidence="1 2">
    <name type="scientific">Hymenochirus boettgeri</name>
    <name type="common">Congo dwarf clawed frog</name>
    <dbReference type="NCBI Taxonomy" id="247094"/>
    <lineage>
        <taxon>Eukaryota</taxon>
        <taxon>Metazoa</taxon>
        <taxon>Chordata</taxon>
        <taxon>Craniata</taxon>
        <taxon>Vertebrata</taxon>
        <taxon>Euteleostomi</taxon>
        <taxon>Amphibia</taxon>
        <taxon>Batrachia</taxon>
        <taxon>Anura</taxon>
        <taxon>Pipoidea</taxon>
        <taxon>Pipidae</taxon>
        <taxon>Pipinae</taxon>
        <taxon>Hymenochirus</taxon>
    </lineage>
</organism>
<dbReference type="PANTHER" id="PTHR48465:SF1">
    <property type="entry name" value="PROTEIN SSUH2 HOMOLOG"/>
    <property type="match status" value="1"/>
</dbReference>
<proteinExistence type="predicted"/>